<dbReference type="EMBL" id="WTPW01000934">
    <property type="protein sequence ID" value="KAF0468854.1"/>
    <property type="molecule type" value="Genomic_DNA"/>
</dbReference>
<proteinExistence type="predicted"/>
<evidence type="ECO:0000313" key="1">
    <source>
        <dbReference type="EMBL" id="KAF0468854.1"/>
    </source>
</evidence>
<name>A0A8H3XI72_GIGMA</name>
<gene>
    <name evidence="1" type="ORF">F8M41_025737</name>
</gene>
<organism evidence="1 2">
    <name type="scientific">Gigaspora margarita</name>
    <dbReference type="NCBI Taxonomy" id="4874"/>
    <lineage>
        <taxon>Eukaryota</taxon>
        <taxon>Fungi</taxon>
        <taxon>Fungi incertae sedis</taxon>
        <taxon>Mucoromycota</taxon>
        <taxon>Glomeromycotina</taxon>
        <taxon>Glomeromycetes</taxon>
        <taxon>Diversisporales</taxon>
        <taxon>Gigasporaceae</taxon>
        <taxon>Gigaspora</taxon>
    </lineage>
</organism>
<comment type="caution">
    <text evidence="1">The sequence shown here is derived from an EMBL/GenBank/DDBJ whole genome shotgun (WGS) entry which is preliminary data.</text>
</comment>
<dbReference type="AlphaFoldDB" id="A0A8H3XI72"/>
<dbReference type="Proteomes" id="UP000439903">
    <property type="component" value="Unassembled WGS sequence"/>
</dbReference>
<protein>
    <submittedName>
        <fullName evidence="1">Cobalamin biosynthesis protein cobt</fullName>
    </submittedName>
</protein>
<keyword evidence="2" id="KW-1185">Reference proteome</keyword>
<dbReference type="OrthoDB" id="2444140at2759"/>
<reference evidence="1 2" key="1">
    <citation type="journal article" date="2019" name="Environ. Microbiol.">
        <title>At the nexus of three kingdoms: the genome of the mycorrhizal fungus Gigaspora margarita provides insights into plant, endobacterial and fungal interactions.</title>
        <authorList>
            <person name="Venice F."/>
            <person name="Ghignone S."/>
            <person name="Salvioli di Fossalunga A."/>
            <person name="Amselem J."/>
            <person name="Novero M."/>
            <person name="Xianan X."/>
            <person name="Sedzielewska Toro K."/>
            <person name="Morin E."/>
            <person name="Lipzen A."/>
            <person name="Grigoriev I.V."/>
            <person name="Henrissat B."/>
            <person name="Martin F.M."/>
            <person name="Bonfante P."/>
        </authorList>
    </citation>
    <scope>NUCLEOTIDE SEQUENCE [LARGE SCALE GENOMIC DNA]</scope>
    <source>
        <strain evidence="1 2">BEG34</strain>
    </source>
</reference>
<sequence length="186" mass="21460">MPRFYLAIIKKPCPKTSSNGTCAGLLVLRKIKENTLIQYRNNSSQNNNWASQILQYKEGYFIGYSLWSNGDSWHRFIPIPESCDINIIRCLLNGESFDCLLIQDKCCTVLSNTTQKKFCYKYVSFPHLDKHNQPYKAQLENMLCEVKFYQFTPVDLIECPFVVLVCIGEYTHPPPPPSHVPEAIQN</sequence>
<accession>A0A8H3XI72</accession>
<evidence type="ECO:0000313" key="2">
    <source>
        <dbReference type="Proteomes" id="UP000439903"/>
    </source>
</evidence>